<dbReference type="RefSeq" id="WP_092648306.1">
    <property type="nucleotide sequence ID" value="NZ_LT629792.1"/>
</dbReference>
<reference evidence="5 6" key="1">
    <citation type="submission" date="2016-10" db="EMBL/GenBank/DDBJ databases">
        <authorList>
            <person name="Varghese N."/>
            <person name="Submissions S."/>
        </authorList>
    </citation>
    <scope>NUCLEOTIDE SEQUENCE [LARGE SCALE GENOMIC DNA]</scope>
    <source>
        <strain evidence="5 6">DSM 9169</strain>
    </source>
</reference>
<dbReference type="PANTHER" id="PTHR30146">
    <property type="entry name" value="LACI-RELATED TRANSCRIPTIONAL REPRESSOR"/>
    <property type="match status" value="1"/>
</dbReference>
<evidence type="ECO:0000256" key="2">
    <source>
        <dbReference type="ARBA" id="ARBA00023125"/>
    </source>
</evidence>
<dbReference type="SUPFAM" id="SSF47413">
    <property type="entry name" value="lambda repressor-like DNA-binding domains"/>
    <property type="match status" value="1"/>
</dbReference>
<dbReference type="InterPro" id="IPR046335">
    <property type="entry name" value="LacI/GalR-like_sensor"/>
</dbReference>
<dbReference type="EMBL" id="LT629792">
    <property type="protein sequence ID" value="SDT87763.1"/>
    <property type="molecule type" value="Genomic_DNA"/>
</dbReference>
<dbReference type="Proteomes" id="UP000198976">
    <property type="component" value="Chromosome I"/>
</dbReference>
<protein>
    <submittedName>
        <fullName evidence="5">Transcriptional regulator, LacI family</fullName>
    </submittedName>
</protein>
<proteinExistence type="predicted"/>
<dbReference type="InterPro" id="IPR000843">
    <property type="entry name" value="HTH_LacI"/>
</dbReference>
<keyword evidence="1" id="KW-0805">Transcription regulation</keyword>
<accession>A0ABY0V5T2</accession>
<dbReference type="InterPro" id="IPR028082">
    <property type="entry name" value="Peripla_BP_I"/>
</dbReference>
<keyword evidence="3" id="KW-0804">Transcription</keyword>
<keyword evidence="6" id="KW-1185">Reference proteome</keyword>
<dbReference type="Gene3D" id="3.40.50.2300">
    <property type="match status" value="2"/>
</dbReference>
<dbReference type="Pfam" id="PF00356">
    <property type="entry name" value="LacI"/>
    <property type="match status" value="1"/>
</dbReference>
<evidence type="ECO:0000259" key="4">
    <source>
        <dbReference type="PROSITE" id="PS50932"/>
    </source>
</evidence>
<dbReference type="SUPFAM" id="SSF53822">
    <property type="entry name" value="Periplasmic binding protein-like I"/>
    <property type="match status" value="1"/>
</dbReference>
<evidence type="ECO:0000313" key="5">
    <source>
        <dbReference type="EMBL" id="SDT87763.1"/>
    </source>
</evidence>
<feature type="domain" description="HTH lacI-type" evidence="4">
    <location>
        <begin position="5"/>
        <end position="60"/>
    </location>
</feature>
<evidence type="ECO:0000256" key="1">
    <source>
        <dbReference type="ARBA" id="ARBA00023015"/>
    </source>
</evidence>
<keyword evidence="2" id="KW-0238">DNA-binding</keyword>
<dbReference type="Gene3D" id="1.10.260.40">
    <property type="entry name" value="lambda repressor-like DNA-binding domains"/>
    <property type="match status" value="1"/>
</dbReference>
<dbReference type="SMART" id="SM00354">
    <property type="entry name" value="HTH_LACI"/>
    <property type="match status" value="1"/>
</dbReference>
<sequence length="333" mass="35824">MAKRATQNDVAKLAGTSTAVVSYVINNGSRPVAPETRKRVLEAIKQTGYRPNNAARALLTGKGTTFGVVVPDLANPFLAHMLQSIEDEFYDHGYSLLVADSHDCLKREEDIIETMMSQQVAGLVWYSVDQPPPAHLLKDFARPVVFANACTPTDTGEVAGQRISVLEDERGSAAELTRELKKRGCRTIGHLGGPRGRINSAERSRGWFDALDDGSDGNPEDHPHHLSAPYTYEGGWQMAEHFVNLGCDGVVVSNEMQAVGLMARLASLGVRIPDDISVVAMHITAHAEYCVPALSGIHVDMADLSAQIATSLLGSGAAATIVPTTYFVERASC</sequence>
<dbReference type="PROSITE" id="PS50932">
    <property type="entry name" value="HTH_LACI_2"/>
    <property type="match status" value="1"/>
</dbReference>
<dbReference type="PANTHER" id="PTHR30146:SF109">
    <property type="entry name" value="HTH-TYPE TRANSCRIPTIONAL REGULATOR GALS"/>
    <property type="match status" value="1"/>
</dbReference>
<evidence type="ECO:0000313" key="6">
    <source>
        <dbReference type="Proteomes" id="UP000198976"/>
    </source>
</evidence>
<dbReference type="CDD" id="cd01392">
    <property type="entry name" value="HTH_LacI"/>
    <property type="match status" value="1"/>
</dbReference>
<evidence type="ECO:0000256" key="3">
    <source>
        <dbReference type="ARBA" id="ARBA00023163"/>
    </source>
</evidence>
<organism evidence="5 6">
    <name type="scientific">Schaalia radingae</name>
    <dbReference type="NCBI Taxonomy" id="131110"/>
    <lineage>
        <taxon>Bacteria</taxon>
        <taxon>Bacillati</taxon>
        <taxon>Actinomycetota</taxon>
        <taxon>Actinomycetes</taxon>
        <taxon>Actinomycetales</taxon>
        <taxon>Actinomycetaceae</taxon>
        <taxon>Schaalia</taxon>
    </lineage>
</organism>
<dbReference type="CDD" id="cd06267">
    <property type="entry name" value="PBP1_LacI_sugar_binding-like"/>
    <property type="match status" value="1"/>
</dbReference>
<dbReference type="InterPro" id="IPR010982">
    <property type="entry name" value="Lambda_DNA-bd_dom_sf"/>
</dbReference>
<name>A0ABY0V5T2_9ACTO</name>
<dbReference type="Pfam" id="PF13377">
    <property type="entry name" value="Peripla_BP_3"/>
    <property type="match status" value="1"/>
</dbReference>
<gene>
    <name evidence="5" type="ORF">SAMN04489714_0468</name>
</gene>